<keyword evidence="1" id="KW-0472">Membrane</keyword>
<reference evidence="2" key="1">
    <citation type="journal article" name="Front. Microbiol.">
        <title>Comparative Mitogenome Analysis Reveals Mitochondrial Genome Differentiation in Ectomycorrhizal and Asymbiotic Amanita Species.</title>
        <authorList>
            <person name="Li Q."/>
            <person name="He X."/>
            <person name="Ren Y."/>
            <person name="Xiong C."/>
            <person name="Jin X."/>
            <person name="Peng L."/>
            <person name="Huang W."/>
        </authorList>
    </citation>
    <scope>NUCLEOTIDE SEQUENCE</scope>
</reference>
<organism evidence="2">
    <name type="scientific">Amanita phalloides</name>
    <name type="common">Death cap</name>
    <dbReference type="NCBI Taxonomy" id="67723"/>
    <lineage>
        <taxon>Eukaryota</taxon>
        <taxon>Fungi</taxon>
        <taxon>Dikarya</taxon>
        <taxon>Basidiomycota</taxon>
        <taxon>Agaricomycotina</taxon>
        <taxon>Agaricomycetes</taxon>
        <taxon>Agaricomycetidae</taxon>
        <taxon>Agaricales</taxon>
        <taxon>Pluteineae</taxon>
        <taxon>Amanitaceae</taxon>
        <taxon>Amanita</taxon>
    </lineage>
</organism>
<dbReference type="RefSeq" id="YP_009710730.1">
    <property type="nucleotide sequence ID" value="NC_045200.1"/>
</dbReference>
<keyword evidence="2" id="KW-0496">Mitochondrion</keyword>
<dbReference type="AlphaFoldDB" id="A0A5Q0N382"/>
<gene>
    <name evidence="2" type="primary">orf99</name>
</gene>
<keyword evidence="1" id="KW-1133">Transmembrane helix</keyword>
<keyword evidence="1" id="KW-0812">Transmembrane</keyword>
<protein>
    <submittedName>
        <fullName evidence="2">Uncharacterized protein</fullName>
    </submittedName>
</protein>
<feature type="transmembrane region" description="Helical" evidence="1">
    <location>
        <begin position="63"/>
        <end position="83"/>
    </location>
</feature>
<sequence>MKRIFLLLVQPILIQLIKLWLHNLHFMFKPKNKGWCDNDNRYILSCKVGKKKDPITAGKAATLAWGLILCYADIAIAILFYNLTISVGKGRKNIPIKLL</sequence>
<dbReference type="GeneID" id="42437913"/>
<evidence type="ECO:0000313" key="2">
    <source>
        <dbReference type="EMBL" id="QFZ98679.1"/>
    </source>
</evidence>
<dbReference type="EMBL" id="MK993560">
    <property type="protein sequence ID" value="QFZ98679.1"/>
    <property type="molecule type" value="Genomic_DNA"/>
</dbReference>
<evidence type="ECO:0000256" key="1">
    <source>
        <dbReference type="SAM" id="Phobius"/>
    </source>
</evidence>
<proteinExistence type="predicted"/>
<geneLocation type="mitochondrion" evidence="2"/>
<accession>A0A5Q0N382</accession>
<name>A0A5Q0N382_AMAPH</name>